<dbReference type="PANTHER" id="PTHR35271:SF1">
    <property type="entry name" value="ABC TRANSPORTER, SUBSTRATE-BINDING LIPOPROTEIN"/>
    <property type="match status" value="1"/>
</dbReference>
<dbReference type="EMBL" id="MTKP01000332">
    <property type="protein sequence ID" value="RWX45336.1"/>
    <property type="molecule type" value="Genomic_DNA"/>
</dbReference>
<dbReference type="AlphaFoldDB" id="A0A3S3U7A3"/>
<dbReference type="Pfam" id="PF04392">
    <property type="entry name" value="ABC_sub_bind"/>
    <property type="match status" value="1"/>
</dbReference>
<dbReference type="PANTHER" id="PTHR35271">
    <property type="entry name" value="ABC TRANSPORTER, SUBSTRATE-BINDING LIPOPROTEIN-RELATED"/>
    <property type="match status" value="1"/>
</dbReference>
<organism evidence="1 2">
    <name type="scientific">Candidatus Electrothrix communis</name>
    <dbReference type="NCBI Taxonomy" id="1859133"/>
    <lineage>
        <taxon>Bacteria</taxon>
        <taxon>Pseudomonadati</taxon>
        <taxon>Thermodesulfobacteriota</taxon>
        <taxon>Desulfobulbia</taxon>
        <taxon>Desulfobulbales</taxon>
        <taxon>Desulfobulbaceae</taxon>
        <taxon>Candidatus Electrothrix</taxon>
    </lineage>
</organism>
<sequence>MNKYLLLIIISFFSLAGRAVGYEIVVLKSSTSKINQQIQNIFIDEFDKRSPQRGLKSIQPNQMTEVVITRGDEEGCASKIQSIHPDLILALGAQALKIALLVPDIPVVHLLVIRPVTITDTIRPVTGVSLSVPPKVQLDEMTRYFPEVKRVGLVYDPKRSSKIIEQLQAARPDLEFITLPTENISEVPELIHSLRGKVDFLWMLPDLTATNQMTIQSYVLFSIRNKIPLLTFSQKLLTHGATIAVTFDTDEMAKQAAALAIDMLFHPVGAEQTALVDPPVKTIINHTMTAKLGISIADRKEADE</sequence>
<evidence type="ECO:0000313" key="2">
    <source>
        <dbReference type="Proteomes" id="UP000288086"/>
    </source>
</evidence>
<comment type="caution">
    <text evidence="1">The sequence shown here is derived from an EMBL/GenBank/DDBJ whole genome shotgun (WGS) entry which is preliminary data.</text>
</comment>
<protein>
    <submittedName>
        <fullName evidence="1">Putative ABC transport system substrate-binding protein</fullName>
    </submittedName>
</protein>
<reference evidence="1 2" key="1">
    <citation type="submission" date="2017-01" db="EMBL/GenBank/DDBJ databases">
        <title>The cable genome- insights into the physiology and evolution of filamentous bacteria capable of sulfide oxidation via long distance electron transfer.</title>
        <authorList>
            <person name="Schreiber L."/>
            <person name="Bjerg J.T."/>
            <person name="Boggild A."/>
            <person name="Van De Vossenberg J."/>
            <person name="Meysman F."/>
            <person name="Nielsen L.P."/>
            <person name="Schramm A."/>
            <person name="Kjeldsen K.U."/>
        </authorList>
    </citation>
    <scope>NUCLEOTIDE SEQUENCE [LARGE SCALE GENOMIC DNA]</scope>
    <source>
        <strain evidence="1">A1</strain>
    </source>
</reference>
<evidence type="ECO:0000313" key="1">
    <source>
        <dbReference type="EMBL" id="RWX45336.1"/>
    </source>
</evidence>
<name>A0A3S3U7A3_9BACT</name>
<dbReference type="Gene3D" id="3.40.50.2300">
    <property type="match status" value="2"/>
</dbReference>
<dbReference type="Proteomes" id="UP000288086">
    <property type="component" value="Unassembled WGS sequence"/>
</dbReference>
<dbReference type="InterPro" id="IPR007487">
    <property type="entry name" value="ABC_transpt-TYRBP-like"/>
</dbReference>
<proteinExistence type="predicted"/>
<gene>
    <name evidence="1" type="ORF">VT98_13322</name>
</gene>
<accession>A0A3S3U7A3</accession>
<keyword evidence="2" id="KW-1185">Reference proteome</keyword>